<feature type="non-terminal residue" evidence="1">
    <location>
        <position position="1"/>
    </location>
</feature>
<dbReference type="AlphaFoldDB" id="A0A382QWN2"/>
<name>A0A382QWN2_9ZZZZ</name>
<protein>
    <submittedName>
        <fullName evidence="1">Uncharacterized protein</fullName>
    </submittedName>
</protein>
<proteinExistence type="predicted"/>
<gene>
    <name evidence="1" type="ORF">METZ01_LOCUS341595</name>
</gene>
<reference evidence="1" key="1">
    <citation type="submission" date="2018-05" db="EMBL/GenBank/DDBJ databases">
        <authorList>
            <person name="Lanie J.A."/>
            <person name="Ng W.-L."/>
            <person name="Kazmierczak K.M."/>
            <person name="Andrzejewski T.M."/>
            <person name="Davidsen T.M."/>
            <person name="Wayne K.J."/>
            <person name="Tettelin H."/>
            <person name="Glass J.I."/>
            <person name="Rusch D."/>
            <person name="Podicherti R."/>
            <person name="Tsui H.-C.T."/>
            <person name="Winkler M.E."/>
        </authorList>
    </citation>
    <scope>NUCLEOTIDE SEQUENCE</scope>
</reference>
<organism evidence="1">
    <name type="scientific">marine metagenome</name>
    <dbReference type="NCBI Taxonomy" id="408172"/>
    <lineage>
        <taxon>unclassified sequences</taxon>
        <taxon>metagenomes</taxon>
        <taxon>ecological metagenomes</taxon>
    </lineage>
</organism>
<sequence length="328" mass="35894">DGTAWEGHRGRAIWRYSWSYRRESVSEGVITLGDPLHPQSEQFEISLHFSESGAGRFITREIDSSNASLVVDEDGSGTFVFKQGALAVDPDWEFVDEFTATTLDEDAWAIDSEDDVQQVVQAGNRMNFVLDHDASDSWVEAVSTRILPLDEDWTVQAKAFVNPDFAEQTNGNSVWYDATLTLESNRDADGAVRIGLSQSGVNAELIPDWDNWNQTISSDHVHAGARQAYLRVRHLASQGAIYFEHDVDGPENGWNWEGDMVAASPATTSFVAGSVTFHAGLFRSDHPWGLHGGYPLSTPLSTIFDSLSAGLGPALLYLVSDLPGAASN</sequence>
<accession>A0A382QWN2</accession>
<feature type="non-terminal residue" evidence="1">
    <location>
        <position position="328"/>
    </location>
</feature>
<dbReference type="EMBL" id="UINC01116769">
    <property type="protein sequence ID" value="SVC88741.1"/>
    <property type="molecule type" value="Genomic_DNA"/>
</dbReference>
<evidence type="ECO:0000313" key="1">
    <source>
        <dbReference type="EMBL" id="SVC88741.1"/>
    </source>
</evidence>